<dbReference type="InterPro" id="IPR010255">
    <property type="entry name" value="Haem_peroxidase_sf"/>
</dbReference>
<keyword evidence="2" id="KW-0479">Metal-binding</keyword>
<evidence type="ECO:0008006" key="5">
    <source>
        <dbReference type="Google" id="ProtNLM"/>
    </source>
</evidence>
<dbReference type="Proteomes" id="UP000728032">
    <property type="component" value="Unassembled WGS sequence"/>
</dbReference>
<dbReference type="Gene3D" id="1.10.640.10">
    <property type="entry name" value="Haem peroxidase domain superfamily, animal type"/>
    <property type="match status" value="2"/>
</dbReference>
<dbReference type="PANTHER" id="PTHR11475:SF58">
    <property type="entry name" value="PEROXIDASIN"/>
    <property type="match status" value="1"/>
</dbReference>
<evidence type="ECO:0000256" key="1">
    <source>
        <dbReference type="ARBA" id="ARBA00022559"/>
    </source>
</evidence>
<keyword evidence="2" id="KW-0408">Iron</keyword>
<evidence type="ECO:0000313" key="4">
    <source>
        <dbReference type="Proteomes" id="UP000728032"/>
    </source>
</evidence>
<name>A0A7R9QE25_9ACAR</name>
<dbReference type="GO" id="GO:0020037">
    <property type="term" value="F:heme binding"/>
    <property type="evidence" value="ECO:0007669"/>
    <property type="project" value="InterPro"/>
</dbReference>
<feature type="binding site" description="axial binding residue" evidence="2">
    <location>
        <position position="339"/>
    </location>
    <ligand>
        <name>heme b</name>
        <dbReference type="ChEBI" id="CHEBI:60344"/>
    </ligand>
    <ligandPart>
        <name>Fe</name>
        <dbReference type="ChEBI" id="CHEBI:18248"/>
    </ligandPart>
</feature>
<dbReference type="Pfam" id="PF03098">
    <property type="entry name" value="An_peroxidase"/>
    <property type="match status" value="3"/>
</dbReference>
<sequence length="506" mass="57353">MEVETGDSISLKCFATDEGIYECKANNTLGVAVKEVKVKVRGGSIQLSAQNFQSNEILEAFKEAKKAEAKTYLPKVQFKYEDLLSPNQLNILAHLSGCLVGHRLHNSYQTNRCRQECTHKSYRSYDGVCNNFENQLWGASLTPFHRLIAPQYEDVKHYCTLSEDMRHSHMLMQHGQFLDHDIDFAMPSVSKLQLIRSSASCGSGLTSVATGTLMPREQVNQLTAFIDGSNVYGSTSTLANHLRDRIPRDSGLMRSKIINGKQYLPQNEGRLPNDCQQDPKRSDFECFLAGDFRANEQLGLLTMHTLWLREHNRIAKQLAREVNPSVANVFATAALRFGHTLINAFLLRLNESYEPTTQYASRLPLHKTFFAPQRLVEEGGIDPLLRGLVVGATKTPRPDQVLNTELTEHLFELARDVSLDLGALNIQRGRDHGLAPYNEWRKFCNLSFAHNFRDLKREIKNLWVGAVSEDILDGSKVGPTFQCLLVDQFKRLRDGDRTLKYSHRNR</sequence>
<keyword evidence="2" id="KW-0349">Heme</keyword>
<dbReference type="PRINTS" id="PR00457">
    <property type="entry name" value="ANPEROXIDASE"/>
</dbReference>
<organism evidence="3">
    <name type="scientific">Oppiella nova</name>
    <dbReference type="NCBI Taxonomy" id="334625"/>
    <lineage>
        <taxon>Eukaryota</taxon>
        <taxon>Metazoa</taxon>
        <taxon>Ecdysozoa</taxon>
        <taxon>Arthropoda</taxon>
        <taxon>Chelicerata</taxon>
        <taxon>Arachnida</taxon>
        <taxon>Acari</taxon>
        <taxon>Acariformes</taxon>
        <taxon>Sarcoptiformes</taxon>
        <taxon>Oribatida</taxon>
        <taxon>Brachypylina</taxon>
        <taxon>Oppioidea</taxon>
        <taxon>Oppiidae</taxon>
        <taxon>Oppiella</taxon>
    </lineage>
</organism>
<keyword evidence="1" id="KW-0575">Peroxidase</keyword>
<reference evidence="3" key="1">
    <citation type="submission" date="2020-11" db="EMBL/GenBank/DDBJ databases">
        <authorList>
            <person name="Tran Van P."/>
        </authorList>
    </citation>
    <scope>NUCLEOTIDE SEQUENCE</scope>
</reference>
<dbReference type="SUPFAM" id="SSF48113">
    <property type="entry name" value="Heme-dependent peroxidases"/>
    <property type="match status" value="1"/>
</dbReference>
<dbReference type="GO" id="GO:0006979">
    <property type="term" value="P:response to oxidative stress"/>
    <property type="evidence" value="ECO:0007669"/>
    <property type="project" value="InterPro"/>
</dbReference>
<dbReference type="EMBL" id="CAJPVJ010001053">
    <property type="protein sequence ID" value="CAG2163970.1"/>
    <property type="molecule type" value="Genomic_DNA"/>
</dbReference>
<dbReference type="GO" id="GO:0005615">
    <property type="term" value="C:extracellular space"/>
    <property type="evidence" value="ECO:0007669"/>
    <property type="project" value="TreeGrafter"/>
</dbReference>
<dbReference type="EMBL" id="OC915878">
    <property type="protein sequence ID" value="CAD7642311.1"/>
    <property type="molecule type" value="Genomic_DNA"/>
</dbReference>
<proteinExistence type="predicted"/>
<dbReference type="AlphaFoldDB" id="A0A7R9QE25"/>
<dbReference type="OrthoDB" id="823504at2759"/>
<dbReference type="PROSITE" id="PS50292">
    <property type="entry name" value="PEROXIDASE_3"/>
    <property type="match status" value="1"/>
</dbReference>
<dbReference type="GO" id="GO:0046872">
    <property type="term" value="F:metal ion binding"/>
    <property type="evidence" value="ECO:0007669"/>
    <property type="project" value="UniProtKB-KW"/>
</dbReference>
<gene>
    <name evidence="3" type="ORF">ONB1V03_LOCUS3531</name>
</gene>
<dbReference type="InterPro" id="IPR019791">
    <property type="entry name" value="Haem_peroxidase_animal"/>
</dbReference>
<dbReference type="PANTHER" id="PTHR11475">
    <property type="entry name" value="OXIDASE/PEROXIDASE"/>
    <property type="match status" value="1"/>
</dbReference>
<evidence type="ECO:0000256" key="2">
    <source>
        <dbReference type="PIRSR" id="PIRSR619791-2"/>
    </source>
</evidence>
<dbReference type="InterPro" id="IPR037120">
    <property type="entry name" value="Haem_peroxidase_sf_animal"/>
</dbReference>
<accession>A0A7R9QE25</accession>
<keyword evidence="1" id="KW-0560">Oxidoreductase</keyword>
<keyword evidence="4" id="KW-1185">Reference proteome</keyword>
<protein>
    <recommendedName>
        <fullName evidence="5">Peroxidase</fullName>
    </recommendedName>
</protein>
<dbReference type="GO" id="GO:0004601">
    <property type="term" value="F:peroxidase activity"/>
    <property type="evidence" value="ECO:0007669"/>
    <property type="project" value="UniProtKB-KW"/>
</dbReference>
<evidence type="ECO:0000313" key="3">
    <source>
        <dbReference type="EMBL" id="CAD7642311.1"/>
    </source>
</evidence>